<evidence type="ECO:0000313" key="6">
    <source>
        <dbReference type="EMBL" id="SMQ69224.1"/>
    </source>
</evidence>
<dbReference type="InterPro" id="IPR058163">
    <property type="entry name" value="LysR-type_TF_proteobact-type"/>
</dbReference>
<evidence type="ECO:0000256" key="3">
    <source>
        <dbReference type="ARBA" id="ARBA00023125"/>
    </source>
</evidence>
<dbReference type="AlphaFoldDB" id="A0A1Y6F2Y7"/>
<dbReference type="InterPro" id="IPR005119">
    <property type="entry name" value="LysR_subst-bd"/>
</dbReference>
<dbReference type="InterPro" id="IPR000847">
    <property type="entry name" value="LysR_HTH_N"/>
</dbReference>
<comment type="similarity">
    <text evidence="1">Belongs to the LysR transcriptional regulatory family.</text>
</comment>
<gene>
    <name evidence="6" type="ORF">SAMN06297468_1445</name>
</gene>
<dbReference type="Pfam" id="PF03466">
    <property type="entry name" value="LysR_substrate"/>
    <property type="match status" value="1"/>
</dbReference>
<proteinExistence type="inferred from homology"/>
<sequence>MHEEFRIRRLPPTGSLEAFVAAARAGSLRRASSELNLSVSALSRRVQKLEQHTGRPLFIRRGNEYRLNEEGRRLLARIEKPFDDMTAAFDPSGGLNKKALTVGVPTSFATAWLIPRLDDFRKRNPDIDLRLDTSGSPLEKLGESLDMIIFFAEEGEEPVEFEVLRPQGAFLVAQDGIVDRRDGLKKALRETPLLVHRHLPHILENWLSDLGLSQDTQLNIDYFDDGPLLIAAARSGLGLALVLEDMVKFYGDSAGLVRPFGEYVNTSFSYAIATKLASGSVHAVERFRTWIVEETRKECEITLPTKMLEAS</sequence>
<evidence type="ECO:0000256" key="2">
    <source>
        <dbReference type="ARBA" id="ARBA00023015"/>
    </source>
</evidence>
<dbReference type="InterPro" id="IPR036388">
    <property type="entry name" value="WH-like_DNA-bd_sf"/>
</dbReference>
<dbReference type="EMBL" id="FXWG01000002">
    <property type="protein sequence ID" value="SMQ69224.1"/>
    <property type="molecule type" value="Genomic_DNA"/>
</dbReference>
<feature type="domain" description="HTH lysR-type" evidence="5">
    <location>
        <begin position="11"/>
        <end position="68"/>
    </location>
</feature>
<keyword evidence="4" id="KW-0804">Transcription</keyword>
<dbReference type="SUPFAM" id="SSF53850">
    <property type="entry name" value="Periplasmic binding protein-like II"/>
    <property type="match status" value="1"/>
</dbReference>
<dbReference type="InterPro" id="IPR036390">
    <property type="entry name" value="WH_DNA-bd_sf"/>
</dbReference>
<dbReference type="GO" id="GO:0006351">
    <property type="term" value="P:DNA-templated transcription"/>
    <property type="evidence" value="ECO:0007669"/>
    <property type="project" value="TreeGrafter"/>
</dbReference>
<dbReference type="Pfam" id="PF00126">
    <property type="entry name" value="HTH_1"/>
    <property type="match status" value="1"/>
</dbReference>
<evidence type="ECO:0000259" key="5">
    <source>
        <dbReference type="PROSITE" id="PS50931"/>
    </source>
</evidence>
<evidence type="ECO:0000256" key="4">
    <source>
        <dbReference type="ARBA" id="ARBA00023163"/>
    </source>
</evidence>
<dbReference type="SUPFAM" id="SSF46785">
    <property type="entry name" value="Winged helix' DNA-binding domain"/>
    <property type="match status" value="1"/>
</dbReference>
<dbReference type="GO" id="GO:0043565">
    <property type="term" value="F:sequence-specific DNA binding"/>
    <property type="evidence" value="ECO:0007669"/>
    <property type="project" value="TreeGrafter"/>
</dbReference>
<keyword evidence="3" id="KW-0238">DNA-binding</keyword>
<keyword evidence="7" id="KW-1185">Reference proteome</keyword>
<organism evidence="6 7">
    <name type="scientific">Altererythrobacter xiamenensis</name>
    <dbReference type="NCBI Taxonomy" id="1316679"/>
    <lineage>
        <taxon>Bacteria</taxon>
        <taxon>Pseudomonadati</taxon>
        <taxon>Pseudomonadota</taxon>
        <taxon>Alphaproteobacteria</taxon>
        <taxon>Sphingomonadales</taxon>
        <taxon>Erythrobacteraceae</taxon>
        <taxon>Altererythrobacter</taxon>
    </lineage>
</organism>
<name>A0A1Y6F2Y7_9SPHN</name>
<dbReference type="PANTHER" id="PTHR30537">
    <property type="entry name" value="HTH-TYPE TRANSCRIPTIONAL REGULATOR"/>
    <property type="match status" value="1"/>
</dbReference>
<dbReference type="PROSITE" id="PS50931">
    <property type="entry name" value="HTH_LYSR"/>
    <property type="match status" value="1"/>
</dbReference>
<reference evidence="7" key="1">
    <citation type="submission" date="2017-04" db="EMBL/GenBank/DDBJ databases">
        <authorList>
            <person name="Varghese N."/>
            <person name="Submissions S."/>
        </authorList>
    </citation>
    <scope>NUCLEOTIDE SEQUENCE [LARGE SCALE GENOMIC DNA]</scope>
</reference>
<dbReference type="PANTHER" id="PTHR30537:SF74">
    <property type="entry name" value="HTH-TYPE TRANSCRIPTIONAL REGULATOR TRPI"/>
    <property type="match status" value="1"/>
</dbReference>
<accession>A0A1Y6F2Y7</accession>
<evidence type="ECO:0000256" key="1">
    <source>
        <dbReference type="ARBA" id="ARBA00009437"/>
    </source>
</evidence>
<dbReference type="Gene3D" id="3.40.190.10">
    <property type="entry name" value="Periplasmic binding protein-like II"/>
    <property type="match status" value="2"/>
</dbReference>
<protein>
    <submittedName>
        <fullName evidence="6">LysR family transcriptional regulator, glycine cleavage system transcriptional activator</fullName>
    </submittedName>
</protein>
<keyword evidence="2" id="KW-0805">Transcription regulation</keyword>
<dbReference type="GO" id="GO:0003700">
    <property type="term" value="F:DNA-binding transcription factor activity"/>
    <property type="evidence" value="ECO:0007669"/>
    <property type="project" value="InterPro"/>
</dbReference>
<dbReference type="Proteomes" id="UP000194420">
    <property type="component" value="Unassembled WGS sequence"/>
</dbReference>
<evidence type="ECO:0000313" key="7">
    <source>
        <dbReference type="Proteomes" id="UP000194420"/>
    </source>
</evidence>
<dbReference type="Gene3D" id="1.10.10.10">
    <property type="entry name" value="Winged helix-like DNA-binding domain superfamily/Winged helix DNA-binding domain"/>
    <property type="match status" value="1"/>
</dbReference>